<proteinExistence type="predicted"/>
<feature type="domain" description="PucR C-terminal helix-turn-helix" evidence="2">
    <location>
        <begin position="305"/>
        <end position="362"/>
    </location>
</feature>
<evidence type="ECO:0000313" key="4">
    <source>
        <dbReference type="Proteomes" id="UP000182692"/>
    </source>
</evidence>
<gene>
    <name evidence="3" type="ORF">SAMN03084138_04170</name>
</gene>
<evidence type="ECO:0000313" key="3">
    <source>
        <dbReference type="EMBL" id="SFQ14596.1"/>
    </source>
</evidence>
<dbReference type="Pfam" id="PF05651">
    <property type="entry name" value="Diacid_rec"/>
    <property type="match status" value="1"/>
</dbReference>
<dbReference type="InterPro" id="IPR008599">
    <property type="entry name" value="Diacid_rec"/>
</dbReference>
<dbReference type="AlphaFoldDB" id="A0A1I5W5R9"/>
<dbReference type="PANTHER" id="PTHR33744">
    <property type="entry name" value="CARBOHYDRATE DIACID REGULATOR"/>
    <property type="match status" value="1"/>
</dbReference>
<dbReference type="EMBL" id="FOWR01000044">
    <property type="protein sequence ID" value="SFQ14596.1"/>
    <property type="molecule type" value="Genomic_DNA"/>
</dbReference>
<dbReference type="PANTHER" id="PTHR33744:SF15">
    <property type="entry name" value="CARBOHYDRATE DIACID REGULATOR"/>
    <property type="match status" value="1"/>
</dbReference>
<dbReference type="Pfam" id="PF13556">
    <property type="entry name" value="HTH_30"/>
    <property type="match status" value="1"/>
</dbReference>
<organism evidence="3 4">
    <name type="scientific">Enterovibrio norvegicus DSM 15893</name>
    <dbReference type="NCBI Taxonomy" id="1121869"/>
    <lineage>
        <taxon>Bacteria</taxon>
        <taxon>Pseudomonadati</taxon>
        <taxon>Pseudomonadota</taxon>
        <taxon>Gammaproteobacteria</taxon>
        <taxon>Vibrionales</taxon>
        <taxon>Vibrionaceae</taxon>
        <taxon>Enterovibrio</taxon>
    </lineage>
</organism>
<dbReference type="OrthoDB" id="9792148at2"/>
<protein>
    <submittedName>
        <fullName evidence="3">Carbohydrate diacid regulator</fullName>
    </submittedName>
</protein>
<reference evidence="3 4" key="1">
    <citation type="submission" date="2016-10" db="EMBL/GenBank/DDBJ databases">
        <authorList>
            <person name="de Groot N.N."/>
        </authorList>
    </citation>
    <scope>NUCLEOTIDE SEQUENCE [LARGE SCALE GENOMIC DNA]</scope>
    <source>
        <strain evidence="3 4">DSM 15893</strain>
    </source>
</reference>
<dbReference type="InterPro" id="IPR025736">
    <property type="entry name" value="PucR_C-HTH_dom"/>
</dbReference>
<sequence>MKITPELAQAIVQRAIKIINNVLNVMDEQGYIIASTDSSRLHQRHEGAILAMSERRIIEINSDMQNNMHGVKPGVNLPIFFKEKAIGVIGISGQLDEVRQYGELVRMAAEMTVEHAFELEQLQWSEMRKEELVLQWLQYKPDAQHLSAIATRLKVNIQQTFGVALCHHDLSVDQHKLIKTLKKDNDNILTARFSESLLVVLIPLKGKKSESICHFWANQQEKLISHSAPFSSNRWVFSQPAYYPNSVATEFSATCSLLNGLPNEVRSANTEALRFAALLNPISEQWQQEHIQKVLTPLFAKGENLRSTLVSWFEHNCDADKTAIALFVHPNTVRYRLRLAEECTGLTLSHFQDRGLLYAALTIRPSSQWIVQRNKK</sequence>
<dbReference type="InterPro" id="IPR051448">
    <property type="entry name" value="CdaR-like_regulators"/>
</dbReference>
<dbReference type="STRING" id="1121869.SAMN03084138_04170"/>
<evidence type="ECO:0000259" key="1">
    <source>
        <dbReference type="Pfam" id="PF05651"/>
    </source>
</evidence>
<evidence type="ECO:0000259" key="2">
    <source>
        <dbReference type="Pfam" id="PF13556"/>
    </source>
</evidence>
<accession>A0A1I5W5R9</accession>
<feature type="domain" description="Putative sugar diacid recognition" evidence="1">
    <location>
        <begin position="3"/>
        <end position="136"/>
    </location>
</feature>
<dbReference type="InterPro" id="IPR042070">
    <property type="entry name" value="PucR_C-HTH_sf"/>
</dbReference>
<dbReference type="Proteomes" id="UP000182692">
    <property type="component" value="Unassembled WGS sequence"/>
</dbReference>
<dbReference type="Gene3D" id="1.10.10.2840">
    <property type="entry name" value="PucR C-terminal helix-turn-helix domain"/>
    <property type="match status" value="1"/>
</dbReference>
<name>A0A1I5W5R9_9GAMM</name>